<dbReference type="InterPro" id="IPR051263">
    <property type="entry name" value="C-type_cytochrome_biogenesis"/>
</dbReference>
<comment type="similarity">
    <text evidence="1 6">Belongs to the CcmH/CycL/Ccl2/NrfF family.</text>
</comment>
<evidence type="ECO:0000313" key="8">
    <source>
        <dbReference type="EMBL" id="SHI26805.1"/>
    </source>
</evidence>
<evidence type="ECO:0000256" key="4">
    <source>
        <dbReference type="ARBA" id="ARBA00022729"/>
    </source>
</evidence>
<feature type="signal peptide" evidence="6">
    <location>
        <begin position="1"/>
        <end position="19"/>
    </location>
</feature>
<dbReference type="Pfam" id="PF03918">
    <property type="entry name" value="CcmH"/>
    <property type="match status" value="1"/>
</dbReference>
<keyword evidence="4 6" id="KW-0732">Signal</keyword>
<protein>
    <recommendedName>
        <fullName evidence="6">Cytochrome c-type biogenesis protein</fullName>
    </recommendedName>
</protein>
<comment type="function">
    <text evidence="6">Possible subunit of a heme lyase.</text>
</comment>
<dbReference type="InterPro" id="IPR005616">
    <property type="entry name" value="CcmH/CycL/Ccl2/NrfF_N"/>
</dbReference>
<keyword evidence="6" id="KW-0812">Transmembrane</keyword>
<dbReference type="STRING" id="299255.SAMN02745129_0543"/>
<keyword evidence="6" id="KW-0472">Membrane</keyword>
<feature type="transmembrane region" description="Helical" evidence="6">
    <location>
        <begin position="104"/>
        <end position="125"/>
    </location>
</feature>
<evidence type="ECO:0000256" key="6">
    <source>
        <dbReference type="RuleBase" id="RU364112"/>
    </source>
</evidence>
<dbReference type="PANTHER" id="PTHR47870:SF2">
    <property type="entry name" value="FORMATE-DEPENDENT NITRITE REDUCTASE COMPLEX SUBUNIT NRFF"/>
    <property type="match status" value="1"/>
</dbReference>
<name>A0A1M5ZR29_9GAMM</name>
<evidence type="ECO:0000259" key="7">
    <source>
        <dbReference type="Pfam" id="PF03918"/>
    </source>
</evidence>
<evidence type="ECO:0000313" key="9">
    <source>
        <dbReference type="Proteomes" id="UP000184268"/>
    </source>
</evidence>
<reference evidence="8 9" key="1">
    <citation type="submission" date="2016-11" db="EMBL/GenBank/DDBJ databases">
        <authorList>
            <person name="Jaros S."/>
            <person name="Januszkiewicz K."/>
            <person name="Wedrychowicz H."/>
        </authorList>
    </citation>
    <scope>NUCLEOTIDE SEQUENCE [LARGE SCALE GENOMIC DNA]</scope>
    <source>
        <strain evidence="8 9">DSM 16917</strain>
    </source>
</reference>
<dbReference type="FunFam" id="1.10.8.640:FF:000001">
    <property type="entry name" value="Cytochrome c-type biogenesis protein"/>
    <property type="match status" value="1"/>
</dbReference>
<keyword evidence="2 6" id="KW-0349">Heme</keyword>
<gene>
    <name evidence="8" type="ORF">SAMN02745129_0543</name>
</gene>
<feature type="chain" id="PRO_5011023714" description="Cytochrome c-type biogenesis protein" evidence="6">
    <location>
        <begin position="20"/>
        <end position="157"/>
    </location>
</feature>
<keyword evidence="6" id="KW-1133">Transmembrane helix</keyword>
<keyword evidence="3 6" id="KW-0479">Metal-binding</keyword>
<dbReference type="GO" id="GO:0005886">
    <property type="term" value="C:plasma membrane"/>
    <property type="evidence" value="ECO:0007669"/>
    <property type="project" value="TreeGrafter"/>
</dbReference>
<proteinExistence type="inferred from homology"/>
<dbReference type="GO" id="GO:0046872">
    <property type="term" value="F:metal ion binding"/>
    <property type="evidence" value="ECO:0007669"/>
    <property type="project" value="UniProtKB-KW"/>
</dbReference>
<dbReference type="InterPro" id="IPR038297">
    <property type="entry name" value="CcmH/CycL/NrfF/Ccl2_sf"/>
</dbReference>
<sequence>MKKLFVALTGLLMAGLVQAAPIDTYEFKDDASRQRGVALAAELRCPQCQNQNLHDSNSPIALDMRLQVYEMVEEGKTNEEIVTYFTDRYGDFVRYKPAFDPRTYVLWLGPVAFLLMGGAIAVMFVRRQRAQSAGEVEVTAVDKEKLAKLLNQDESAK</sequence>
<accession>A0A1M5ZR29</accession>
<feature type="domain" description="CcmH/CycL/Ccl2/NrfF N-terminal" evidence="7">
    <location>
        <begin position="11"/>
        <end position="150"/>
    </location>
</feature>
<dbReference type="GO" id="GO:0017004">
    <property type="term" value="P:cytochrome complex assembly"/>
    <property type="evidence" value="ECO:0007669"/>
    <property type="project" value="UniProtKB-ARBA"/>
</dbReference>
<dbReference type="Gene3D" id="1.10.8.640">
    <property type="entry name" value="Cytochrome C biogenesis protein"/>
    <property type="match status" value="1"/>
</dbReference>
<dbReference type="EMBL" id="FQXG01000015">
    <property type="protein sequence ID" value="SHI26805.1"/>
    <property type="molecule type" value="Genomic_DNA"/>
</dbReference>
<evidence type="ECO:0000256" key="1">
    <source>
        <dbReference type="ARBA" id="ARBA00010342"/>
    </source>
</evidence>
<dbReference type="Proteomes" id="UP000184268">
    <property type="component" value="Unassembled WGS sequence"/>
</dbReference>
<keyword evidence="5 6" id="KW-0408">Iron</keyword>
<evidence type="ECO:0000256" key="2">
    <source>
        <dbReference type="ARBA" id="ARBA00022617"/>
    </source>
</evidence>
<dbReference type="PANTHER" id="PTHR47870">
    <property type="entry name" value="CYTOCHROME C-TYPE BIOGENESIS PROTEIN CCMH"/>
    <property type="match status" value="1"/>
</dbReference>
<evidence type="ECO:0000256" key="3">
    <source>
        <dbReference type="ARBA" id="ARBA00022723"/>
    </source>
</evidence>
<dbReference type="CDD" id="cd16378">
    <property type="entry name" value="CcmH_N"/>
    <property type="match status" value="1"/>
</dbReference>
<organism evidence="8 9">
    <name type="scientific">Ferrimonas marina</name>
    <dbReference type="NCBI Taxonomy" id="299255"/>
    <lineage>
        <taxon>Bacteria</taxon>
        <taxon>Pseudomonadati</taxon>
        <taxon>Pseudomonadota</taxon>
        <taxon>Gammaproteobacteria</taxon>
        <taxon>Alteromonadales</taxon>
        <taxon>Ferrimonadaceae</taxon>
        <taxon>Ferrimonas</taxon>
    </lineage>
</organism>
<dbReference type="RefSeq" id="WP_067665699.1">
    <property type="nucleotide sequence ID" value="NZ_FQXG01000015.1"/>
</dbReference>
<dbReference type="AlphaFoldDB" id="A0A1M5ZR29"/>
<dbReference type="OrthoDB" id="9804975at2"/>
<evidence type="ECO:0000256" key="5">
    <source>
        <dbReference type="ARBA" id="ARBA00023004"/>
    </source>
</evidence>
<keyword evidence="9" id="KW-1185">Reference proteome</keyword>